<organism evidence="6 7">
    <name type="scientific">Thalassobaculum litoreum DSM 18839</name>
    <dbReference type="NCBI Taxonomy" id="1123362"/>
    <lineage>
        <taxon>Bacteria</taxon>
        <taxon>Pseudomonadati</taxon>
        <taxon>Pseudomonadota</taxon>
        <taxon>Alphaproteobacteria</taxon>
        <taxon>Rhodospirillales</taxon>
        <taxon>Thalassobaculaceae</taxon>
        <taxon>Thalassobaculum</taxon>
    </lineage>
</organism>
<evidence type="ECO:0000313" key="6">
    <source>
        <dbReference type="EMBL" id="SDF78256.1"/>
    </source>
</evidence>
<dbReference type="InterPro" id="IPR041699">
    <property type="entry name" value="AAA_32"/>
</dbReference>
<dbReference type="SUPFAM" id="SSF54211">
    <property type="entry name" value="Ribosomal protein S5 domain 2-like"/>
    <property type="match status" value="1"/>
</dbReference>
<feature type="domain" description="Lon proteolytic" evidence="5">
    <location>
        <begin position="572"/>
        <end position="767"/>
    </location>
</feature>
<dbReference type="GO" id="GO:0030163">
    <property type="term" value="P:protein catabolic process"/>
    <property type="evidence" value="ECO:0007669"/>
    <property type="project" value="InterPro"/>
</dbReference>
<dbReference type="GO" id="GO:0004176">
    <property type="term" value="F:ATP-dependent peptidase activity"/>
    <property type="evidence" value="ECO:0007669"/>
    <property type="project" value="UniProtKB-UniRule"/>
</dbReference>
<evidence type="ECO:0000256" key="2">
    <source>
        <dbReference type="PROSITE-ProRule" id="PRU01122"/>
    </source>
</evidence>
<keyword evidence="2" id="KW-0720">Serine protease</keyword>
<dbReference type="EC" id="3.4.21.53" evidence="2"/>
<reference evidence="6 7" key="1">
    <citation type="submission" date="2016-10" db="EMBL/GenBank/DDBJ databases">
        <authorList>
            <person name="Varghese N."/>
            <person name="Submissions S."/>
        </authorList>
    </citation>
    <scope>NUCLEOTIDE SEQUENCE [LARGE SCALE GENOMIC DNA]</scope>
    <source>
        <strain evidence="6 7">DSM 18839</strain>
    </source>
</reference>
<feature type="coiled-coil region" evidence="3">
    <location>
        <begin position="536"/>
        <end position="563"/>
    </location>
</feature>
<comment type="catalytic activity">
    <reaction evidence="2">
        <text>Hydrolysis of proteins in presence of ATP.</text>
        <dbReference type="EC" id="3.4.21.53"/>
    </reaction>
</comment>
<evidence type="ECO:0000313" key="7">
    <source>
        <dbReference type="Proteomes" id="UP000198615"/>
    </source>
</evidence>
<evidence type="ECO:0000259" key="5">
    <source>
        <dbReference type="PROSITE" id="PS51786"/>
    </source>
</evidence>
<dbReference type="InterPro" id="IPR014721">
    <property type="entry name" value="Ribsml_uS5_D2-typ_fold_subgr"/>
</dbReference>
<feature type="active site" evidence="2">
    <location>
        <position position="705"/>
    </location>
</feature>
<dbReference type="InterPro" id="IPR046844">
    <property type="entry name" value="Lon-like_helical"/>
</dbReference>
<keyword evidence="7" id="KW-1185">Reference proteome</keyword>
<dbReference type="OrthoDB" id="9758568at2"/>
<feature type="region of interest" description="Disordered" evidence="4">
    <location>
        <begin position="285"/>
        <end position="308"/>
    </location>
</feature>
<keyword evidence="3" id="KW-0175">Coiled coil</keyword>
<dbReference type="GO" id="GO:0005524">
    <property type="term" value="F:ATP binding"/>
    <property type="evidence" value="ECO:0007669"/>
    <property type="project" value="InterPro"/>
</dbReference>
<accession>A0A8G2BHV0</accession>
<dbReference type="PRINTS" id="PR00830">
    <property type="entry name" value="ENDOLAPTASE"/>
</dbReference>
<dbReference type="PROSITE" id="PS51786">
    <property type="entry name" value="LON_PROTEOLYTIC"/>
    <property type="match status" value="1"/>
</dbReference>
<dbReference type="InterPro" id="IPR046843">
    <property type="entry name" value="LonB_AAA-LID"/>
</dbReference>
<dbReference type="InterPro" id="IPR020568">
    <property type="entry name" value="Ribosomal_Su5_D2-typ_SF"/>
</dbReference>
<dbReference type="Gene3D" id="1.10.8.60">
    <property type="match status" value="1"/>
</dbReference>
<dbReference type="GO" id="GO:0004252">
    <property type="term" value="F:serine-type endopeptidase activity"/>
    <property type="evidence" value="ECO:0007669"/>
    <property type="project" value="UniProtKB-UniRule"/>
</dbReference>
<dbReference type="Gene3D" id="3.40.50.300">
    <property type="entry name" value="P-loop containing nucleotide triphosphate hydrolases"/>
    <property type="match status" value="2"/>
</dbReference>
<keyword evidence="2" id="KW-0378">Hydrolase</keyword>
<dbReference type="InterPro" id="IPR027065">
    <property type="entry name" value="Lon_Prtase"/>
</dbReference>
<feature type="active site" evidence="2">
    <location>
        <position position="662"/>
    </location>
</feature>
<dbReference type="Proteomes" id="UP000198615">
    <property type="component" value="Unassembled WGS sequence"/>
</dbReference>
<dbReference type="InterPro" id="IPR008269">
    <property type="entry name" value="Lon_proteolytic"/>
</dbReference>
<comment type="caution">
    <text evidence="6">The sequence shown here is derived from an EMBL/GenBank/DDBJ whole genome shotgun (WGS) entry which is preliminary data.</text>
</comment>
<dbReference type="AlphaFoldDB" id="A0A8G2BHV0"/>
<name>A0A8G2BHV0_9PROT</name>
<dbReference type="Pfam" id="PF20437">
    <property type="entry name" value="LonC_helical"/>
    <property type="match status" value="1"/>
</dbReference>
<evidence type="ECO:0000256" key="3">
    <source>
        <dbReference type="SAM" id="Coils"/>
    </source>
</evidence>
<dbReference type="SUPFAM" id="SSF52540">
    <property type="entry name" value="P-loop containing nucleoside triphosphate hydrolases"/>
    <property type="match status" value="1"/>
</dbReference>
<dbReference type="GO" id="GO:0006508">
    <property type="term" value="P:proteolysis"/>
    <property type="evidence" value="ECO:0007669"/>
    <property type="project" value="UniProtKB-KW"/>
</dbReference>
<comment type="similarity">
    <text evidence="2">Belongs to the peptidase S16 family.</text>
</comment>
<dbReference type="Gene3D" id="3.30.230.10">
    <property type="match status" value="1"/>
</dbReference>
<gene>
    <name evidence="6" type="ORF">SAMN05660686_02354</name>
</gene>
<dbReference type="RefSeq" id="WP_093150440.1">
    <property type="nucleotide sequence ID" value="NZ_FNBW01000006.1"/>
</dbReference>
<protein>
    <recommendedName>
        <fullName evidence="2">endopeptidase La</fullName>
        <ecNumber evidence="2">3.4.21.53</ecNumber>
    </recommendedName>
</protein>
<evidence type="ECO:0000256" key="4">
    <source>
        <dbReference type="SAM" id="MobiDB-lite"/>
    </source>
</evidence>
<proteinExistence type="inferred from homology"/>
<evidence type="ECO:0000256" key="1">
    <source>
        <dbReference type="ARBA" id="ARBA00022670"/>
    </source>
</evidence>
<dbReference type="Pfam" id="PF05362">
    <property type="entry name" value="Lon_C"/>
    <property type="match status" value="1"/>
</dbReference>
<keyword evidence="1 2" id="KW-0645">Protease</keyword>
<dbReference type="PANTHER" id="PTHR10046">
    <property type="entry name" value="ATP DEPENDENT LON PROTEASE FAMILY MEMBER"/>
    <property type="match status" value="1"/>
</dbReference>
<dbReference type="EMBL" id="FNBW01000006">
    <property type="protein sequence ID" value="SDF78256.1"/>
    <property type="molecule type" value="Genomic_DNA"/>
</dbReference>
<dbReference type="Pfam" id="PF13654">
    <property type="entry name" value="AAA_32"/>
    <property type="match status" value="1"/>
</dbReference>
<sequence>MPIPALTVDDLYRHTDLSKLGFKTTKELEPVDTLIGQDRALEAVRFAARMRSRGYNLFVIGPKGSGKHAAVRGYLRDRAARFPAGDDWVYVNDFKDPHRPLALRLPPGEGPNLHRRIEKLIADLTASVAAVLEGEEYRGRREAIDQEFAKQGEQSLEGVAAAAKERDLLLVRTEQGFAVVPEDGGKPMAQEKFNALPQIRRERLQAAIQEVQALLRDALHKAPLLERDRQKAIRALNDSVARSLVDEEMTEVREGMTPTEELAAWLAALEEDLIEKIHVFAQPAEARQGQGSGSGQGSGPTDPAAAPDPQRRFRVNVFVSHEAEVGAPVVIEDHPTLGRLVGRIEYRAQMGSMLTDFTLIRPGALHCANGGYLLIDALKLLQQPFAWDALKRALYSGRVTIESPQDAATTTLAVSIQPADIPLSVKVVLFGDQRLYHTLAAADPDFADLFKVAADFDDIMERDDEHDALYARLIATIQKNETLRPFNRKAVERVIEHCSRLVADRDRVTTRVGLIADLMREADYQAREHNHKTVVEADVEAALEAYRRRSDRIERRMREQILAETMLIDTDGAEVGQVNGLSVLQIGTHSFGRPTRITARVRPGNGKVVDIEREVELGGPLHSKGMLILQGYLAATYATDVPASLQASVVFEQSYGGVDGDSASSTELYALLSALSEVPIRQGIAVTGSVNQMGDVQAIGGVNEKIEGFFDICAARGLTGDQGVMIPAANTRHLMLKEEVRDAVKAGKFKVWAVSTIAEGIEILTGVPAGPRGADGSYPDGTVNARVEARMRAFAETRRRFIEREV</sequence>
<dbReference type="InterPro" id="IPR027417">
    <property type="entry name" value="P-loop_NTPase"/>
</dbReference>
<dbReference type="Pfam" id="PF20436">
    <property type="entry name" value="LonB_AAA-LID"/>
    <property type="match status" value="1"/>
</dbReference>